<keyword evidence="4 5" id="KW-0472">Membrane</keyword>
<reference evidence="8" key="1">
    <citation type="submission" date="2017-04" db="EMBL/GenBank/DDBJ databases">
        <authorList>
            <person name="Varghese N."/>
            <person name="Submissions S."/>
        </authorList>
    </citation>
    <scope>NUCLEOTIDE SEQUENCE [LARGE SCALE GENOMIC DNA]</scope>
    <source>
        <strain evidence="8">Dd16</strain>
    </source>
</reference>
<dbReference type="STRING" id="941907.SAMN06295910_0855"/>
<dbReference type="AlphaFoldDB" id="A0A1X7G0G0"/>
<organism evidence="7 8">
    <name type="scientific">Allosphingosinicella indica</name>
    <dbReference type="NCBI Taxonomy" id="941907"/>
    <lineage>
        <taxon>Bacteria</taxon>
        <taxon>Pseudomonadati</taxon>
        <taxon>Pseudomonadota</taxon>
        <taxon>Alphaproteobacteria</taxon>
        <taxon>Sphingomonadales</taxon>
        <taxon>Sphingomonadaceae</taxon>
        <taxon>Allosphingosinicella</taxon>
    </lineage>
</organism>
<dbReference type="Pfam" id="PF04893">
    <property type="entry name" value="Yip1"/>
    <property type="match status" value="1"/>
</dbReference>
<accession>A0A1X7G0G0</accession>
<keyword evidence="2 5" id="KW-0812">Transmembrane</keyword>
<dbReference type="RefSeq" id="WP_085217659.1">
    <property type="nucleotide sequence ID" value="NZ_LT840185.1"/>
</dbReference>
<dbReference type="OrthoDB" id="7423401at2"/>
<name>A0A1X7G0G0_9SPHN</name>
<dbReference type="Proteomes" id="UP000192934">
    <property type="component" value="Chromosome I"/>
</dbReference>
<evidence type="ECO:0000256" key="1">
    <source>
        <dbReference type="ARBA" id="ARBA00004141"/>
    </source>
</evidence>
<keyword evidence="3 5" id="KW-1133">Transmembrane helix</keyword>
<feature type="transmembrane region" description="Helical" evidence="5">
    <location>
        <begin position="112"/>
        <end position="133"/>
    </location>
</feature>
<feature type="domain" description="Yip1" evidence="6">
    <location>
        <begin position="17"/>
        <end position="185"/>
    </location>
</feature>
<evidence type="ECO:0000256" key="3">
    <source>
        <dbReference type="ARBA" id="ARBA00022989"/>
    </source>
</evidence>
<sequence>MDLDVNKPGSHGHRIKRILLSPKEEWPVIDAEPMTTGDIYKKWVIPLAAIGPVAGLIGSLVFGYGAFGITYRPSVGSALSMAVTSYLMALLGVYVMALIYDALAPTFGGTKNFISALKLAAFSCTAAWLAGIFQILPALSFLAILGLYSLYLLYVGAPILMKLPPDKAMGYVVAAIVAAVVIFVVAGAIVARVGTAFVPAYPMAGGDVSGTIKIPGGGEIDLGKMEEASRQMEAAANRAQAAAASGAVAAGATDSGALQAMLPAALGGWQRTEVSSSSAGAAGVGGSQAEARYENGERSFRLSVTDIAAAGGLAAMAGAFNVESSRETGTGYEKMGSVDGRMTTEEWDRQRGDGKFGVLVANRFMVEAEGHADGIDTLKQAVASVDIARLEAMAR</sequence>
<proteinExistence type="predicted"/>
<evidence type="ECO:0000256" key="5">
    <source>
        <dbReference type="SAM" id="Phobius"/>
    </source>
</evidence>
<feature type="transmembrane region" description="Helical" evidence="5">
    <location>
        <begin position="139"/>
        <end position="161"/>
    </location>
</feature>
<feature type="transmembrane region" description="Helical" evidence="5">
    <location>
        <begin position="43"/>
        <end position="67"/>
    </location>
</feature>
<comment type="subcellular location">
    <subcellularLocation>
        <location evidence="1">Membrane</location>
        <topology evidence="1">Multi-pass membrane protein</topology>
    </subcellularLocation>
</comment>
<evidence type="ECO:0000313" key="7">
    <source>
        <dbReference type="EMBL" id="SMF61855.1"/>
    </source>
</evidence>
<feature type="transmembrane region" description="Helical" evidence="5">
    <location>
        <begin position="168"/>
        <end position="191"/>
    </location>
</feature>
<evidence type="ECO:0000256" key="2">
    <source>
        <dbReference type="ARBA" id="ARBA00022692"/>
    </source>
</evidence>
<evidence type="ECO:0000256" key="4">
    <source>
        <dbReference type="ARBA" id="ARBA00023136"/>
    </source>
</evidence>
<evidence type="ECO:0000259" key="6">
    <source>
        <dbReference type="Pfam" id="PF04893"/>
    </source>
</evidence>
<evidence type="ECO:0000313" key="8">
    <source>
        <dbReference type="Proteomes" id="UP000192934"/>
    </source>
</evidence>
<dbReference type="GO" id="GO:0016020">
    <property type="term" value="C:membrane"/>
    <property type="evidence" value="ECO:0007669"/>
    <property type="project" value="UniProtKB-SubCell"/>
</dbReference>
<dbReference type="EMBL" id="LT840185">
    <property type="protein sequence ID" value="SMF61855.1"/>
    <property type="molecule type" value="Genomic_DNA"/>
</dbReference>
<keyword evidence="8" id="KW-1185">Reference proteome</keyword>
<dbReference type="InterPro" id="IPR006977">
    <property type="entry name" value="Yip1_dom"/>
</dbReference>
<gene>
    <name evidence="7" type="ORF">SAMN06295910_0855</name>
</gene>
<feature type="transmembrane region" description="Helical" evidence="5">
    <location>
        <begin position="79"/>
        <end position="100"/>
    </location>
</feature>
<protein>
    <submittedName>
        <fullName evidence="7">Yip1 domain-containing protein</fullName>
    </submittedName>
</protein>